<dbReference type="AlphaFoldDB" id="A0A0F9GA42"/>
<name>A0A0F9GA42_9ZZZZ</name>
<dbReference type="EMBL" id="LAZR01027226">
    <property type="protein sequence ID" value="KKL66380.1"/>
    <property type="molecule type" value="Genomic_DNA"/>
</dbReference>
<comment type="caution">
    <text evidence="1">The sequence shown here is derived from an EMBL/GenBank/DDBJ whole genome shotgun (WGS) entry which is preliminary data.</text>
</comment>
<accession>A0A0F9GA42</accession>
<feature type="non-terminal residue" evidence="1">
    <location>
        <position position="103"/>
    </location>
</feature>
<evidence type="ECO:0000313" key="1">
    <source>
        <dbReference type="EMBL" id="KKL66380.1"/>
    </source>
</evidence>
<organism evidence="1">
    <name type="scientific">marine sediment metagenome</name>
    <dbReference type="NCBI Taxonomy" id="412755"/>
    <lineage>
        <taxon>unclassified sequences</taxon>
        <taxon>metagenomes</taxon>
        <taxon>ecological metagenomes</taxon>
    </lineage>
</organism>
<sequence>MKSILMNGESIRGILEGRKTQTRRVIKPQPPSDWGGTSERVALLIHCPHGQVGDRLWVRETFSSDIYHSSGNTLYRADGRDFYTEYGTDREHKIHWKPSIHMP</sequence>
<reference evidence="1" key="1">
    <citation type="journal article" date="2015" name="Nature">
        <title>Complex archaea that bridge the gap between prokaryotes and eukaryotes.</title>
        <authorList>
            <person name="Spang A."/>
            <person name="Saw J.H."/>
            <person name="Jorgensen S.L."/>
            <person name="Zaremba-Niedzwiedzka K."/>
            <person name="Martijn J."/>
            <person name="Lind A.E."/>
            <person name="van Eijk R."/>
            <person name="Schleper C."/>
            <person name="Guy L."/>
            <person name="Ettema T.J."/>
        </authorList>
    </citation>
    <scope>NUCLEOTIDE SEQUENCE</scope>
</reference>
<gene>
    <name evidence="1" type="ORF">LCGC14_2145600</name>
</gene>
<protein>
    <submittedName>
        <fullName evidence="1">Uncharacterized protein</fullName>
    </submittedName>
</protein>
<proteinExistence type="predicted"/>